<proteinExistence type="predicted"/>
<dbReference type="Pfam" id="PF12770">
    <property type="entry name" value="CHAT"/>
    <property type="match status" value="1"/>
</dbReference>
<dbReference type="RefSeq" id="WP_219747872.1">
    <property type="nucleotide sequence ID" value="NZ_JAHXZN010000001.1"/>
</dbReference>
<name>A0ABS7BLN2_9SPHN</name>
<dbReference type="Proteomes" id="UP000759103">
    <property type="component" value="Unassembled WGS sequence"/>
</dbReference>
<comment type="caution">
    <text evidence="3">The sequence shown here is derived from an EMBL/GenBank/DDBJ whole genome shotgun (WGS) entry which is preliminary data.</text>
</comment>
<keyword evidence="4" id="KW-1185">Reference proteome</keyword>
<dbReference type="InterPro" id="IPR024983">
    <property type="entry name" value="CHAT_dom"/>
</dbReference>
<protein>
    <submittedName>
        <fullName evidence="3">CHAT domain-containing protein</fullName>
    </submittedName>
</protein>
<dbReference type="EMBL" id="JAHXZN010000001">
    <property type="protein sequence ID" value="MBW6530523.1"/>
    <property type="molecule type" value="Genomic_DNA"/>
</dbReference>
<accession>A0ABS7BLN2</accession>
<reference evidence="3 4" key="1">
    <citation type="submission" date="2021-07" db="EMBL/GenBank/DDBJ databases">
        <title>Sphingomonas sp.</title>
        <authorList>
            <person name="Feng G."/>
            <person name="Li J."/>
            <person name="Pan M."/>
        </authorList>
    </citation>
    <scope>NUCLEOTIDE SEQUENCE [LARGE SCALE GENOMIC DNA]</scope>
    <source>
        <strain evidence="3 4">RRHST34</strain>
    </source>
</reference>
<evidence type="ECO:0000313" key="3">
    <source>
        <dbReference type="EMBL" id="MBW6530523.1"/>
    </source>
</evidence>
<feature type="region of interest" description="Disordered" evidence="1">
    <location>
        <begin position="341"/>
        <end position="361"/>
    </location>
</feature>
<organism evidence="3 4">
    <name type="scientific">Sphingomonas citri</name>
    <dbReference type="NCBI Taxonomy" id="2862499"/>
    <lineage>
        <taxon>Bacteria</taxon>
        <taxon>Pseudomonadati</taxon>
        <taxon>Pseudomonadota</taxon>
        <taxon>Alphaproteobacteria</taxon>
        <taxon>Sphingomonadales</taxon>
        <taxon>Sphingomonadaceae</taxon>
        <taxon>Sphingomonas</taxon>
    </lineage>
</organism>
<evidence type="ECO:0000313" key="4">
    <source>
        <dbReference type="Proteomes" id="UP000759103"/>
    </source>
</evidence>
<sequence>MRVMYVASNPKGHDDLDLPGEINDLQELLERGAGADPIEFRIYSDLRLNALTATIGRFRPDVLHFAAHGDGRSLLLSKGDGSEVELDGRALAALLKGLSARPRLVVLNACSSESVAAELVAHGGADWAIGTDATITNDAARSLTAALYQRLADGSSIGDAFAIATTHVEVADHGAVGATLHPTGRWEEAGGVRLVDPLRIVACLPVLDGWLDEGLTEPAGDFRPENPQVQFCVAGAPAAARQTVFFTDDESVRPGKGESLEEARSWIFESQPVAGEIWIADAHEYWGDMAWYVAVTTTDRRVVSASAMMSEALRRHYLDERWRGELPPSLKELVERTIAHLEREGGSRRGRRPAPRAPSSP</sequence>
<evidence type="ECO:0000256" key="1">
    <source>
        <dbReference type="SAM" id="MobiDB-lite"/>
    </source>
</evidence>
<feature type="domain" description="CHAT" evidence="2">
    <location>
        <begin position="8"/>
        <end position="164"/>
    </location>
</feature>
<evidence type="ECO:0000259" key="2">
    <source>
        <dbReference type="Pfam" id="PF12770"/>
    </source>
</evidence>
<gene>
    <name evidence="3" type="ORF">KZ820_07220</name>
</gene>